<evidence type="ECO:0000256" key="1">
    <source>
        <dbReference type="SAM" id="SignalP"/>
    </source>
</evidence>
<accession>A0A8E5HUL7</accession>
<reference evidence="2" key="1">
    <citation type="submission" date="2020-03" db="EMBL/GenBank/DDBJ databases">
        <title>A mixture of massive structural variations and highly conserved coding sequences in Ustilaginoidea virens genome.</title>
        <authorList>
            <person name="Zhang K."/>
            <person name="Zhao Z."/>
            <person name="Zhang Z."/>
            <person name="Li Y."/>
            <person name="Hsiang T."/>
            <person name="Sun W."/>
        </authorList>
    </citation>
    <scope>NUCLEOTIDE SEQUENCE</scope>
    <source>
        <strain evidence="2">UV-8b</strain>
    </source>
</reference>
<dbReference type="RefSeq" id="XP_042999522.1">
    <property type="nucleotide sequence ID" value="XM_043143587.1"/>
</dbReference>
<sequence>MLVPALSMAVFPTPALPALPAFGLRRVLLVALAALAVFNPSEAANLCYKVEDKKCTGYHAQTHQLPRYPGRTIYTKGFKGGTIWVKFQSRKRVDPSSSVTQNLVYNFKLRDWKGVYWIQLADSEDVMHCYAISGDCDVVVEDWEYPKKKGYPQTYLLS</sequence>
<protein>
    <submittedName>
        <fullName evidence="2">Uncharacterized protein</fullName>
    </submittedName>
</protein>
<dbReference type="Proteomes" id="UP000027002">
    <property type="component" value="Chromosome 5"/>
</dbReference>
<dbReference type="AlphaFoldDB" id="A0A8E5HUL7"/>
<name>A0A8E5HUL7_USTVR</name>
<organism evidence="2 3">
    <name type="scientific">Ustilaginoidea virens</name>
    <name type="common">Rice false smut fungus</name>
    <name type="synonym">Villosiclava virens</name>
    <dbReference type="NCBI Taxonomy" id="1159556"/>
    <lineage>
        <taxon>Eukaryota</taxon>
        <taxon>Fungi</taxon>
        <taxon>Dikarya</taxon>
        <taxon>Ascomycota</taxon>
        <taxon>Pezizomycotina</taxon>
        <taxon>Sordariomycetes</taxon>
        <taxon>Hypocreomycetidae</taxon>
        <taxon>Hypocreales</taxon>
        <taxon>Clavicipitaceae</taxon>
        <taxon>Ustilaginoidea</taxon>
    </lineage>
</organism>
<keyword evidence="3" id="KW-1185">Reference proteome</keyword>
<proteinExistence type="predicted"/>
<dbReference type="EMBL" id="CP072757">
    <property type="protein sequence ID" value="QUC21849.1"/>
    <property type="molecule type" value="Genomic_DNA"/>
</dbReference>
<evidence type="ECO:0000313" key="2">
    <source>
        <dbReference type="EMBL" id="QUC21849.1"/>
    </source>
</evidence>
<evidence type="ECO:0000313" key="3">
    <source>
        <dbReference type="Proteomes" id="UP000027002"/>
    </source>
</evidence>
<keyword evidence="1" id="KW-0732">Signal</keyword>
<dbReference type="KEGG" id="uvi:66066867"/>
<gene>
    <name evidence="2" type="ORF">UV8b_06090</name>
</gene>
<feature type="signal peptide" evidence="1">
    <location>
        <begin position="1"/>
        <end position="43"/>
    </location>
</feature>
<dbReference type="GeneID" id="66066867"/>
<feature type="chain" id="PRO_5034705096" evidence="1">
    <location>
        <begin position="44"/>
        <end position="158"/>
    </location>
</feature>